<dbReference type="AlphaFoldDB" id="A0A1K0JYQ4"/>
<gene>
    <name evidence="1" type="ORF">CNECB9_620006</name>
</gene>
<proteinExistence type="predicted"/>
<sequence>MLPDLARPKNRTLAVRFFFARRVRKYSGLPKKRLGGHTFVGYGLRAATITPCRHRQVLLAGANAPRPEGSARTREE</sequence>
<evidence type="ECO:0000313" key="1">
    <source>
        <dbReference type="EMBL" id="SCU99616.1"/>
    </source>
</evidence>
<organism evidence="1">
    <name type="scientific">Cupriavidus necator</name>
    <name type="common">Alcaligenes eutrophus</name>
    <name type="synonym">Ralstonia eutropha</name>
    <dbReference type="NCBI Taxonomy" id="106590"/>
    <lineage>
        <taxon>Bacteria</taxon>
        <taxon>Pseudomonadati</taxon>
        <taxon>Pseudomonadota</taxon>
        <taxon>Betaproteobacteria</taxon>
        <taxon>Burkholderiales</taxon>
        <taxon>Burkholderiaceae</taxon>
        <taxon>Cupriavidus</taxon>
    </lineage>
</organism>
<dbReference type="EMBL" id="FMSH01000510">
    <property type="protein sequence ID" value="SCU99616.1"/>
    <property type="molecule type" value="Genomic_DNA"/>
</dbReference>
<reference evidence="1" key="1">
    <citation type="submission" date="2016-09" db="EMBL/GenBank/DDBJ databases">
        <authorList>
            <person name="Capua I."/>
            <person name="De Benedictis P."/>
            <person name="Joannis T."/>
            <person name="Lombin L.H."/>
            <person name="Cattoli G."/>
        </authorList>
    </citation>
    <scope>NUCLEOTIDE SEQUENCE</scope>
    <source>
        <strain evidence="1">B9</strain>
    </source>
</reference>
<protein>
    <submittedName>
        <fullName evidence="1">Uncharacterized protein</fullName>
    </submittedName>
</protein>
<accession>A0A1K0JYQ4</accession>
<name>A0A1K0JYQ4_CUPNE</name>